<feature type="coiled-coil region" evidence="1">
    <location>
        <begin position="56"/>
        <end position="100"/>
    </location>
</feature>
<sequence>MSKDIKDFLQGVDNADAVAKIISDNLKEAKCKIFIDDGDKNKYVPISRLNDKIGELNTATTTITTLNKTIKTLKDQVKDNEKATETISQLQGDLDTYKQALKDNKINSALQLCAMESQAHDAKDLKGFLDLNKITINETGEVIGIKEQVEQLKKDKAYLFKEEPAQPQKPGFGGTGVPGKPSSGMVFNSQTAQPGDFGKMLAHENGIPKGEEGKQIFTPDYFFGDGK</sequence>
<evidence type="ECO:0000256" key="1">
    <source>
        <dbReference type="SAM" id="Coils"/>
    </source>
</evidence>
<evidence type="ECO:0000256" key="2">
    <source>
        <dbReference type="SAM" id="MobiDB-lite"/>
    </source>
</evidence>
<accession>A0A8S5MC19</accession>
<evidence type="ECO:0000313" key="3">
    <source>
        <dbReference type="EMBL" id="DAD79772.1"/>
    </source>
</evidence>
<dbReference type="GO" id="GO:0019069">
    <property type="term" value="P:viral capsid assembly"/>
    <property type="evidence" value="ECO:0007669"/>
    <property type="project" value="InterPro"/>
</dbReference>
<dbReference type="EMBL" id="BK014872">
    <property type="protein sequence ID" value="DAD79772.1"/>
    <property type="molecule type" value="Genomic_DNA"/>
</dbReference>
<proteinExistence type="predicted"/>
<reference evidence="3" key="1">
    <citation type="journal article" date="2021" name="Proc. Natl. Acad. Sci. U.S.A.">
        <title>A Catalog of Tens of Thousands of Viruses from Human Metagenomes Reveals Hidden Associations with Chronic Diseases.</title>
        <authorList>
            <person name="Tisza M.J."/>
            <person name="Buck C.B."/>
        </authorList>
    </citation>
    <scope>NUCLEOTIDE SEQUENCE</scope>
    <source>
        <strain evidence="3">CtG7D9</strain>
    </source>
</reference>
<organism evidence="3">
    <name type="scientific">Siphoviridae sp. ctG7D9</name>
    <dbReference type="NCBI Taxonomy" id="2826218"/>
    <lineage>
        <taxon>Viruses</taxon>
        <taxon>Duplodnaviria</taxon>
        <taxon>Heunggongvirae</taxon>
        <taxon>Uroviricota</taxon>
        <taxon>Caudoviricetes</taxon>
    </lineage>
</organism>
<protein>
    <submittedName>
        <fullName evidence="3">Minor structural protein</fullName>
    </submittedName>
</protein>
<feature type="region of interest" description="Disordered" evidence="2">
    <location>
        <begin position="164"/>
        <end position="214"/>
    </location>
</feature>
<dbReference type="InterPro" id="IPR009636">
    <property type="entry name" value="SCAF"/>
</dbReference>
<dbReference type="Pfam" id="PF06810">
    <property type="entry name" value="Phage_scaffold"/>
    <property type="match status" value="1"/>
</dbReference>
<name>A0A8S5MC19_9CAUD</name>
<keyword evidence="1" id="KW-0175">Coiled coil</keyword>